<evidence type="ECO:0000259" key="5">
    <source>
        <dbReference type="PROSITE" id="PS51635"/>
    </source>
</evidence>
<name>K5WZ97_AGABU</name>
<dbReference type="AlphaFoldDB" id="K5WZ97"/>
<dbReference type="GO" id="GO:0016020">
    <property type="term" value="C:membrane"/>
    <property type="evidence" value="ECO:0007669"/>
    <property type="project" value="TreeGrafter"/>
</dbReference>
<keyword evidence="3 4" id="KW-0443">Lipid metabolism</keyword>
<keyword evidence="1 4" id="KW-0378">Hydrolase</keyword>
<evidence type="ECO:0000256" key="3">
    <source>
        <dbReference type="ARBA" id="ARBA00023098"/>
    </source>
</evidence>
<dbReference type="HOGENOM" id="CLU_000288_144_2_1"/>
<dbReference type="Gene3D" id="3.40.1090.10">
    <property type="entry name" value="Cytosolic phospholipase A2 catalytic domain"/>
    <property type="match status" value="1"/>
</dbReference>
<dbReference type="EMBL" id="JH971405">
    <property type="protein sequence ID" value="EKM76143.1"/>
    <property type="molecule type" value="Genomic_DNA"/>
</dbReference>
<keyword evidence="7" id="KW-1185">Reference proteome</keyword>
<dbReference type="GeneID" id="18824954"/>
<dbReference type="eggNOG" id="KOG4231">
    <property type="taxonomic scope" value="Eukaryota"/>
</dbReference>
<feature type="short sequence motif" description="DGA/G" evidence="4">
    <location>
        <begin position="203"/>
        <end position="205"/>
    </location>
</feature>
<dbReference type="SUPFAM" id="SSF52151">
    <property type="entry name" value="FabD/lysophospholipase-like"/>
    <property type="match status" value="1"/>
</dbReference>
<dbReference type="PANTHER" id="PTHR24185">
    <property type="entry name" value="CALCIUM-INDEPENDENT PHOSPHOLIPASE A2-GAMMA"/>
    <property type="match status" value="1"/>
</dbReference>
<evidence type="ECO:0000313" key="7">
    <source>
        <dbReference type="Proteomes" id="UP000008493"/>
    </source>
</evidence>
<feature type="active site" description="Proton acceptor" evidence="4">
    <location>
        <position position="203"/>
    </location>
</feature>
<organism evidence="6 7">
    <name type="scientific">Agaricus bisporus var. burnettii (strain JB137-S8 / ATCC MYA-4627 / FGSC 10392)</name>
    <name type="common">White button mushroom</name>
    <dbReference type="NCBI Taxonomy" id="597362"/>
    <lineage>
        <taxon>Eukaryota</taxon>
        <taxon>Fungi</taxon>
        <taxon>Dikarya</taxon>
        <taxon>Basidiomycota</taxon>
        <taxon>Agaricomycotina</taxon>
        <taxon>Agaricomycetes</taxon>
        <taxon>Agaricomycetidae</taxon>
        <taxon>Agaricales</taxon>
        <taxon>Agaricineae</taxon>
        <taxon>Agaricaceae</taxon>
        <taxon>Agaricus</taxon>
    </lineage>
</organism>
<gene>
    <name evidence="6" type="ORF">AGABI1DRAFT_116043</name>
</gene>
<dbReference type="GO" id="GO:0047499">
    <property type="term" value="F:calcium-independent phospholipase A2 activity"/>
    <property type="evidence" value="ECO:0007669"/>
    <property type="project" value="TreeGrafter"/>
</dbReference>
<proteinExistence type="predicted"/>
<dbReference type="CDD" id="cd07216">
    <property type="entry name" value="Pat17_PNPLA8_PNPLA9_like3"/>
    <property type="match status" value="1"/>
</dbReference>
<reference evidence="7" key="1">
    <citation type="journal article" date="2012" name="Proc. Natl. Acad. Sci. U.S.A.">
        <title>Genome sequence of the button mushroom Agaricus bisporus reveals mechanisms governing adaptation to a humic-rich ecological niche.</title>
        <authorList>
            <person name="Morin E."/>
            <person name="Kohler A."/>
            <person name="Baker A.R."/>
            <person name="Foulongne-Oriol M."/>
            <person name="Lombard V."/>
            <person name="Nagy L.G."/>
            <person name="Ohm R.A."/>
            <person name="Patyshakuliyeva A."/>
            <person name="Brun A."/>
            <person name="Aerts A.L."/>
            <person name="Bailey A.M."/>
            <person name="Billette C."/>
            <person name="Coutinho P.M."/>
            <person name="Deakin G."/>
            <person name="Doddapaneni H."/>
            <person name="Floudas D."/>
            <person name="Grimwood J."/>
            <person name="Hilden K."/>
            <person name="Kuees U."/>
            <person name="LaButti K.M."/>
            <person name="Lapidus A."/>
            <person name="Lindquist E.A."/>
            <person name="Lucas S.M."/>
            <person name="Murat C."/>
            <person name="Riley R.W."/>
            <person name="Salamov A.A."/>
            <person name="Schmutz J."/>
            <person name="Subramanian V."/>
            <person name="Woesten H.A.B."/>
            <person name="Xu J."/>
            <person name="Eastwood D.C."/>
            <person name="Foster G.D."/>
            <person name="Sonnenberg A.S."/>
            <person name="Cullen D."/>
            <person name="de Vries R.P."/>
            <person name="Lundell T."/>
            <person name="Hibbett D.S."/>
            <person name="Henrissat B."/>
            <person name="Burton K.S."/>
            <person name="Kerrigan R.W."/>
            <person name="Challen M.P."/>
            <person name="Grigoriev I.V."/>
            <person name="Martin F."/>
        </authorList>
    </citation>
    <scope>NUCLEOTIDE SEQUENCE [LARGE SCALE GENOMIC DNA]</scope>
    <source>
        <strain evidence="7">JB137-S8 / ATCC MYA-4627 / FGSC 10392</strain>
    </source>
</reference>
<sequence>MTSSAEGPPLRLLALDGGGIRGLSELLIIKKVMHRLMFEENEKRKKNSQEPLSVLPKPCDYFDLIGGTSTGGIIALMLGRLRMDVETAIERYNDLAKRVFSTPKRWGDGTFKSTTLEEAMKSVVETVTGDSESPLLESDQAGVCRTFVCAKNAHNMDSPVLFRTYQSRETHFNCKIWEAARATSAAPTFFKRIEIGRDQPFIDGGLGRNNPSQVVLEEANALFGTRQVGCVVSIGTGQAEITKIKEPGLYQRIIPTGVIGALKAISTDCESTHQAMLRRFADLPNTYFRLNVDQGMQGIELSKWEKLSNVEAHTDQYMQKVEVAEKLPLLVSALSMEDSLL</sequence>
<dbReference type="InterPro" id="IPR002641">
    <property type="entry name" value="PNPLA_dom"/>
</dbReference>
<dbReference type="GO" id="GO:0046486">
    <property type="term" value="P:glycerolipid metabolic process"/>
    <property type="evidence" value="ECO:0007669"/>
    <property type="project" value="UniProtKB-ARBA"/>
</dbReference>
<keyword evidence="2 4" id="KW-0442">Lipid degradation</keyword>
<dbReference type="GO" id="GO:0019369">
    <property type="term" value="P:arachidonate metabolic process"/>
    <property type="evidence" value="ECO:0007669"/>
    <property type="project" value="TreeGrafter"/>
</dbReference>
<protein>
    <recommendedName>
        <fullName evidence="5">PNPLA domain-containing protein</fullName>
    </recommendedName>
</protein>
<dbReference type="RefSeq" id="XP_007333302.1">
    <property type="nucleotide sequence ID" value="XM_007333240.1"/>
</dbReference>
<dbReference type="Pfam" id="PF01734">
    <property type="entry name" value="Patatin"/>
    <property type="match status" value="1"/>
</dbReference>
<dbReference type="OMA" id="NVEAHTD"/>
<evidence type="ECO:0000256" key="2">
    <source>
        <dbReference type="ARBA" id="ARBA00022963"/>
    </source>
</evidence>
<evidence type="ECO:0000313" key="6">
    <source>
        <dbReference type="EMBL" id="EKM76143.1"/>
    </source>
</evidence>
<feature type="short sequence motif" description="GXGXXG" evidence="4">
    <location>
        <begin position="17"/>
        <end position="22"/>
    </location>
</feature>
<dbReference type="PANTHER" id="PTHR24185:SF1">
    <property type="entry name" value="CALCIUM-INDEPENDENT PHOSPHOLIPASE A2-GAMMA"/>
    <property type="match status" value="1"/>
</dbReference>
<dbReference type="KEGG" id="abp:AGABI1DRAFT116043"/>
<dbReference type="PROSITE" id="PS51635">
    <property type="entry name" value="PNPLA"/>
    <property type="match status" value="1"/>
</dbReference>
<dbReference type="InParanoid" id="K5WZ97"/>
<dbReference type="OrthoDB" id="630895at2759"/>
<evidence type="ECO:0000256" key="4">
    <source>
        <dbReference type="PROSITE-ProRule" id="PRU01161"/>
    </source>
</evidence>
<feature type="domain" description="PNPLA" evidence="5">
    <location>
        <begin position="13"/>
        <end position="216"/>
    </location>
</feature>
<feature type="short sequence motif" description="GXSXG" evidence="4">
    <location>
        <begin position="67"/>
        <end position="71"/>
    </location>
</feature>
<dbReference type="Proteomes" id="UP000008493">
    <property type="component" value="Unassembled WGS sequence"/>
</dbReference>
<accession>K5WZ97</accession>
<evidence type="ECO:0000256" key="1">
    <source>
        <dbReference type="ARBA" id="ARBA00022801"/>
    </source>
</evidence>
<dbReference type="InterPro" id="IPR016035">
    <property type="entry name" value="Acyl_Trfase/lysoPLipase"/>
</dbReference>
<feature type="active site" description="Nucleophile" evidence="4">
    <location>
        <position position="69"/>
    </location>
</feature>
<dbReference type="GO" id="GO:0016042">
    <property type="term" value="P:lipid catabolic process"/>
    <property type="evidence" value="ECO:0007669"/>
    <property type="project" value="UniProtKB-UniRule"/>
</dbReference>